<dbReference type="PANTHER" id="PTHR42759:SF1">
    <property type="entry name" value="MAGNESIUM-CHELATASE SUBUNIT CHLD"/>
    <property type="match status" value="1"/>
</dbReference>
<evidence type="ECO:0000313" key="6">
    <source>
        <dbReference type="EMBL" id="MBD2863038.1"/>
    </source>
</evidence>
<accession>A0A927C7Y9</accession>
<comment type="caution">
    <text evidence="6">The sequence shown here is derived from an EMBL/GenBank/DDBJ whole genome shotgun (WGS) entry which is preliminary data.</text>
</comment>
<feature type="domain" description="ATPase AAA-3" evidence="4">
    <location>
        <begin position="31"/>
        <end position="161"/>
    </location>
</feature>
<gene>
    <name evidence="6" type="ORF">IDH45_13680</name>
</gene>
<dbReference type="Pfam" id="PF17863">
    <property type="entry name" value="AAA_lid_2"/>
    <property type="match status" value="1"/>
</dbReference>
<dbReference type="GO" id="GO:0016887">
    <property type="term" value="F:ATP hydrolysis activity"/>
    <property type="evidence" value="ECO:0007669"/>
    <property type="project" value="InterPro"/>
</dbReference>
<dbReference type="PANTHER" id="PTHR42759">
    <property type="entry name" value="MOXR FAMILY PROTEIN"/>
    <property type="match status" value="1"/>
</dbReference>
<evidence type="ECO:0000256" key="1">
    <source>
        <dbReference type="ARBA" id="ARBA00022741"/>
    </source>
</evidence>
<dbReference type="AlphaFoldDB" id="A0A927C7Y9"/>
<dbReference type="GO" id="GO:0005524">
    <property type="term" value="F:ATP binding"/>
    <property type="evidence" value="ECO:0007669"/>
    <property type="project" value="UniProtKB-KW"/>
</dbReference>
<dbReference type="InterPro" id="IPR011703">
    <property type="entry name" value="ATPase_AAA-3"/>
</dbReference>
<evidence type="ECO:0000256" key="2">
    <source>
        <dbReference type="ARBA" id="ARBA00022840"/>
    </source>
</evidence>
<sequence>MERLIASMEQTIIGQPMNVRLLITALLAGGHVLLEGAPGLGKTKLVRTLAENIEGEFKRIQFTPDMMPSDISGNVVWNARTSEFDTVRGPVFAHLVLADEINRAGPKTQAALLEAMEERQVTIHGHTYPLPDPFLVVATQNPVEYEGTYPLPEAQIDRFMFKLTLDYPSEEAETAILRGHVPLSVQSPNKPVPVSTIEEIRSKRAEAAGVIAEEAVLGYIARIVRRTRELSSVRLGASPRAGIAVLSASKAWAVLEGRTYVTPDDVKLVAVPALRHRLILSPQAELEGMSGDEAVREALASVPVPR</sequence>
<reference evidence="6" key="1">
    <citation type="submission" date="2020-09" db="EMBL/GenBank/DDBJ databases">
        <title>A novel bacterium of genus Paenibacillus, isolated from South China Sea.</title>
        <authorList>
            <person name="Huang H."/>
            <person name="Mo K."/>
            <person name="Hu Y."/>
        </authorList>
    </citation>
    <scope>NUCLEOTIDE SEQUENCE</scope>
    <source>
        <strain evidence="6">IB182363</strain>
    </source>
</reference>
<organism evidence="6 7">
    <name type="scientific">Paenibacillus oceani</name>
    <dbReference type="NCBI Taxonomy" id="2772510"/>
    <lineage>
        <taxon>Bacteria</taxon>
        <taxon>Bacillati</taxon>
        <taxon>Bacillota</taxon>
        <taxon>Bacilli</taxon>
        <taxon>Bacillales</taxon>
        <taxon>Paenibacillaceae</taxon>
        <taxon>Paenibacillus</taxon>
    </lineage>
</organism>
<protein>
    <submittedName>
        <fullName evidence="6">MoxR family ATPase</fullName>
    </submittedName>
</protein>
<dbReference type="EMBL" id="JACXJA010000016">
    <property type="protein sequence ID" value="MBD2863038.1"/>
    <property type="molecule type" value="Genomic_DNA"/>
</dbReference>
<comment type="similarity">
    <text evidence="3">Belongs to the MoxR family.</text>
</comment>
<evidence type="ECO:0000259" key="4">
    <source>
        <dbReference type="Pfam" id="PF07726"/>
    </source>
</evidence>
<proteinExistence type="inferred from homology"/>
<evidence type="ECO:0000256" key="3">
    <source>
        <dbReference type="ARBA" id="ARBA00061607"/>
    </source>
</evidence>
<evidence type="ECO:0000313" key="7">
    <source>
        <dbReference type="Proteomes" id="UP000639396"/>
    </source>
</evidence>
<dbReference type="Gene3D" id="1.10.8.80">
    <property type="entry name" value="Magnesium chelatase subunit I, C-Terminal domain"/>
    <property type="match status" value="1"/>
</dbReference>
<keyword evidence="1" id="KW-0547">Nucleotide-binding</keyword>
<dbReference type="RefSeq" id="WP_190928475.1">
    <property type="nucleotide sequence ID" value="NZ_JACXJA010000016.1"/>
</dbReference>
<evidence type="ECO:0000259" key="5">
    <source>
        <dbReference type="Pfam" id="PF17863"/>
    </source>
</evidence>
<feature type="domain" description="ChlI/MoxR AAA lid" evidence="5">
    <location>
        <begin position="226"/>
        <end position="297"/>
    </location>
</feature>
<dbReference type="InterPro" id="IPR050764">
    <property type="entry name" value="CbbQ/NirQ/NorQ/GpvN"/>
</dbReference>
<name>A0A927C7Y9_9BACL</name>
<keyword evidence="2" id="KW-0067">ATP-binding</keyword>
<dbReference type="PIRSF" id="PIRSF002849">
    <property type="entry name" value="AAA_ATPase_chaperone_MoxR_prd"/>
    <property type="match status" value="1"/>
</dbReference>
<dbReference type="Gene3D" id="3.40.50.300">
    <property type="entry name" value="P-loop containing nucleotide triphosphate hydrolases"/>
    <property type="match status" value="1"/>
</dbReference>
<dbReference type="Proteomes" id="UP000639396">
    <property type="component" value="Unassembled WGS sequence"/>
</dbReference>
<dbReference type="Pfam" id="PF07726">
    <property type="entry name" value="AAA_3"/>
    <property type="match status" value="1"/>
</dbReference>
<dbReference type="FunFam" id="3.40.50.300:FF:000640">
    <property type="entry name" value="MoxR family ATPase"/>
    <property type="match status" value="1"/>
</dbReference>
<keyword evidence="7" id="KW-1185">Reference proteome</keyword>
<dbReference type="CDD" id="cd00009">
    <property type="entry name" value="AAA"/>
    <property type="match status" value="1"/>
</dbReference>
<dbReference type="InterPro" id="IPR027417">
    <property type="entry name" value="P-loop_NTPase"/>
</dbReference>
<dbReference type="SUPFAM" id="SSF52540">
    <property type="entry name" value="P-loop containing nucleoside triphosphate hydrolases"/>
    <property type="match status" value="1"/>
</dbReference>
<dbReference type="InterPro" id="IPR041628">
    <property type="entry name" value="ChlI/MoxR_AAA_lid"/>
</dbReference>